<evidence type="ECO:0000256" key="4">
    <source>
        <dbReference type="ARBA" id="ARBA00022692"/>
    </source>
</evidence>
<gene>
    <name evidence="14" type="ORF">AVDCRST_MAG90-335</name>
</gene>
<feature type="transmembrane region" description="Helical" evidence="12">
    <location>
        <begin position="20"/>
        <end position="40"/>
    </location>
</feature>
<evidence type="ECO:0000256" key="8">
    <source>
        <dbReference type="ARBA" id="ARBA00022989"/>
    </source>
</evidence>
<keyword evidence="8 12" id="KW-1133">Transmembrane helix</keyword>
<dbReference type="InterPro" id="IPR050083">
    <property type="entry name" value="HtpX_protease"/>
</dbReference>
<feature type="domain" description="Peptidase M48" evidence="13">
    <location>
        <begin position="96"/>
        <end position="304"/>
    </location>
</feature>
<proteinExistence type="predicted"/>
<evidence type="ECO:0000256" key="7">
    <source>
        <dbReference type="ARBA" id="ARBA00022833"/>
    </source>
</evidence>
<dbReference type="GO" id="GO:0046872">
    <property type="term" value="F:metal ion binding"/>
    <property type="evidence" value="ECO:0007669"/>
    <property type="project" value="UniProtKB-KW"/>
</dbReference>
<keyword evidence="9" id="KW-0482">Metalloprotease</keyword>
<evidence type="ECO:0000256" key="2">
    <source>
        <dbReference type="ARBA" id="ARBA00022475"/>
    </source>
</evidence>
<feature type="region of interest" description="Disordered" evidence="11">
    <location>
        <begin position="315"/>
        <end position="350"/>
    </location>
</feature>
<dbReference type="InterPro" id="IPR001915">
    <property type="entry name" value="Peptidase_M48"/>
</dbReference>
<dbReference type="EMBL" id="CADCUC010000063">
    <property type="protein sequence ID" value="CAA9309184.1"/>
    <property type="molecule type" value="Genomic_DNA"/>
</dbReference>
<accession>A0A6J4KL75</accession>
<dbReference type="PANTHER" id="PTHR43221:SF2">
    <property type="entry name" value="PROTEASE HTPX HOMOLOG"/>
    <property type="match status" value="1"/>
</dbReference>
<keyword evidence="10 12" id="KW-0472">Membrane</keyword>
<dbReference type="PANTHER" id="PTHR43221">
    <property type="entry name" value="PROTEASE HTPX"/>
    <property type="match status" value="1"/>
</dbReference>
<evidence type="ECO:0000256" key="10">
    <source>
        <dbReference type="ARBA" id="ARBA00023136"/>
    </source>
</evidence>
<evidence type="ECO:0000256" key="3">
    <source>
        <dbReference type="ARBA" id="ARBA00022670"/>
    </source>
</evidence>
<organism evidence="14">
    <name type="scientific">uncultured Microvirga sp</name>
    <dbReference type="NCBI Taxonomy" id="412392"/>
    <lineage>
        <taxon>Bacteria</taxon>
        <taxon>Pseudomonadati</taxon>
        <taxon>Pseudomonadota</taxon>
        <taxon>Alphaproteobacteria</taxon>
        <taxon>Hyphomicrobiales</taxon>
        <taxon>Methylobacteriaceae</taxon>
        <taxon>Microvirga</taxon>
        <taxon>environmental samples</taxon>
    </lineage>
</organism>
<protein>
    <recommendedName>
        <fullName evidence="13">Peptidase M48 domain-containing protein</fullName>
    </recommendedName>
</protein>
<feature type="transmembrane region" description="Helical" evidence="12">
    <location>
        <begin position="60"/>
        <end position="77"/>
    </location>
</feature>
<sequence length="597" mass="63638">MLRVNGFYGHVRRNDLRSLAMFAGFAVAFQIVAAVAVFPLLLFRDFRHAPFVSFGYFERYVPIVFVFGVAFFVVSFLRHVASVRATVDFGYVERRTDPRLVNIVETLAIAAGLPPPKVGLIESPARNAFACGLSPASAVVVVTRGLVDALDDDELSAVIAHEIAHIKNGDIRLMAAANVLMENLALVERKSLMRGVGWKTALLVVVMPALLLLFGAAGFFKRVAFTIARASRLLISSSREFVADAEAVRLTHNPAALISALRRIEGRSLVPGLSPQADAMMIDGAVDGPLATHPTIAERIAVLARLSGSLLGEADAPRKDTRTAVRQKSPASGPWGSMAPADPAPAPAGSPARLLIQRVSAGPQENIYGLTPGAKRVVGVGLAVLIFSQFYTIANFSGFQVRQDAKTRPDLPQAARPAGGGSGTIGGLAEPLKLRGTFGTEPQRIAALDPQEARCFATDRYRVGDRGLYALDGSPVGKGGHAPPDIAMGRYLGAKADAVRRVATAADDALGPALLAYVENRQLMLKVAHRFFGEPGLRTMQDSYASPADRTVLDLLRQKLAAGDPTLHADPATVARIKLLLAAPAEFAPCQARRWTG</sequence>
<evidence type="ECO:0000259" key="13">
    <source>
        <dbReference type="Pfam" id="PF01435"/>
    </source>
</evidence>
<keyword evidence="6" id="KW-0378">Hydrolase</keyword>
<keyword evidence="7" id="KW-0862">Zinc</keyword>
<feature type="transmembrane region" description="Helical" evidence="12">
    <location>
        <begin position="200"/>
        <end position="220"/>
    </location>
</feature>
<dbReference type="GO" id="GO:0006508">
    <property type="term" value="P:proteolysis"/>
    <property type="evidence" value="ECO:0007669"/>
    <property type="project" value="UniProtKB-KW"/>
</dbReference>
<keyword evidence="2" id="KW-1003">Cell membrane</keyword>
<evidence type="ECO:0000256" key="12">
    <source>
        <dbReference type="SAM" id="Phobius"/>
    </source>
</evidence>
<evidence type="ECO:0000256" key="11">
    <source>
        <dbReference type="SAM" id="MobiDB-lite"/>
    </source>
</evidence>
<evidence type="ECO:0000256" key="5">
    <source>
        <dbReference type="ARBA" id="ARBA00022723"/>
    </source>
</evidence>
<keyword evidence="3" id="KW-0645">Protease</keyword>
<evidence type="ECO:0000256" key="9">
    <source>
        <dbReference type="ARBA" id="ARBA00023049"/>
    </source>
</evidence>
<evidence type="ECO:0000313" key="14">
    <source>
        <dbReference type="EMBL" id="CAA9309184.1"/>
    </source>
</evidence>
<dbReference type="AlphaFoldDB" id="A0A6J4KL75"/>
<reference evidence="14" key="1">
    <citation type="submission" date="2020-02" db="EMBL/GenBank/DDBJ databases">
        <authorList>
            <person name="Meier V. D."/>
        </authorList>
    </citation>
    <scope>NUCLEOTIDE SEQUENCE</scope>
    <source>
        <strain evidence="14">AVDCRST_MAG90</strain>
    </source>
</reference>
<evidence type="ECO:0000256" key="1">
    <source>
        <dbReference type="ARBA" id="ARBA00001947"/>
    </source>
</evidence>
<dbReference type="GO" id="GO:0004222">
    <property type="term" value="F:metalloendopeptidase activity"/>
    <property type="evidence" value="ECO:0007669"/>
    <property type="project" value="InterPro"/>
</dbReference>
<dbReference type="Gene3D" id="3.30.2010.10">
    <property type="entry name" value="Metalloproteases ('zincins'), catalytic domain"/>
    <property type="match status" value="1"/>
</dbReference>
<name>A0A6J4KL75_9HYPH</name>
<keyword evidence="5" id="KW-0479">Metal-binding</keyword>
<comment type="cofactor">
    <cofactor evidence="1">
        <name>Zn(2+)</name>
        <dbReference type="ChEBI" id="CHEBI:29105"/>
    </cofactor>
</comment>
<dbReference type="Pfam" id="PF01435">
    <property type="entry name" value="Peptidase_M48"/>
    <property type="match status" value="1"/>
</dbReference>
<keyword evidence="4 12" id="KW-0812">Transmembrane</keyword>
<evidence type="ECO:0000256" key="6">
    <source>
        <dbReference type="ARBA" id="ARBA00022801"/>
    </source>
</evidence>